<organism evidence="1">
    <name type="scientific">marine sediment metagenome</name>
    <dbReference type="NCBI Taxonomy" id="412755"/>
    <lineage>
        <taxon>unclassified sequences</taxon>
        <taxon>metagenomes</taxon>
        <taxon>ecological metagenomes</taxon>
    </lineage>
</organism>
<accession>A0A0F9C201</accession>
<proteinExistence type="predicted"/>
<sequence length="308" mass="33342">ATDFEITNLSVKDADTDWMKGTGWIVHSGVAHCDGSQGAESLLYQAQSFDSGNVVLYKFTISNYSAGGVYVRYGPYSSLFSANGTYEVLGVNSNYNFITIIANSTFIGDIDNVSVHKLTFQKEIAGSTNYTGDHYVLPVDENDFAIPVDYVAEGIVAQKFGGETNATAGFTSVGLDGTGANKFESQDSVKNVGEFALHADANDTPTHQARAGTDMNTVWGLSPTKIYRISVNARHIGSGGIWVIFLSDSPTVKNVIASLDNSQVTFQTYVYYWTHDSTHRVLLLEENSATDNGGVYVDALTIRPVTFP</sequence>
<gene>
    <name evidence="1" type="ORF">LCGC14_2377550</name>
</gene>
<reference evidence="1" key="1">
    <citation type="journal article" date="2015" name="Nature">
        <title>Complex archaea that bridge the gap between prokaryotes and eukaryotes.</title>
        <authorList>
            <person name="Spang A."/>
            <person name="Saw J.H."/>
            <person name="Jorgensen S.L."/>
            <person name="Zaremba-Niedzwiedzka K."/>
            <person name="Martijn J."/>
            <person name="Lind A.E."/>
            <person name="van Eijk R."/>
            <person name="Schleper C."/>
            <person name="Guy L."/>
            <person name="Ettema T.J."/>
        </authorList>
    </citation>
    <scope>NUCLEOTIDE SEQUENCE</scope>
</reference>
<feature type="non-terminal residue" evidence="1">
    <location>
        <position position="1"/>
    </location>
</feature>
<dbReference type="AlphaFoldDB" id="A0A0F9C201"/>
<comment type="caution">
    <text evidence="1">The sequence shown here is derived from an EMBL/GenBank/DDBJ whole genome shotgun (WGS) entry which is preliminary data.</text>
</comment>
<name>A0A0F9C201_9ZZZZ</name>
<evidence type="ECO:0000313" key="1">
    <source>
        <dbReference type="EMBL" id="KKL28200.1"/>
    </source>
</evidence>
<dbReference type="EMBL" id="LAZR01035183">
    <property type="protein sequence ID" value="KKL28200.1"/>
    <property type="molecule type" value="Genomic_DNA"/>
</dbReference>
<protein>
    <submittedName>
        <fullName evidence="1">Uncharacterized protein</fullName>
    </submittedName>
</protein>